<dbReference type="OrthoDB" id="2018427at2759"/>
<keyword evidence="9" id="KW-0514">Muscle protein</keyword>
<proteinExistence type="inferred from homology"/>
<keyword evidence="7" id="KW-0518">Myosin</keyword>
<evidence type="ECO:0000256" key="1">
    <source>
        <dbReference type="ARBA" id="ARBA00004657"/>
    </source>
</evidence>
<keyword evidence="6 11" id="KW-0175">Coiled coil</keyword>
<gene>
    <name evidence="13" type="ORF">ACAOBT_LOCUS17038</name>
</gene>
<reference evidence="13" key="1">
    <citation type="submission" date="2022-03" db="EMBL/GenBank/DDBJ databases">
        <authorList>
            <person name="Sayadi A."/>
        </authorList>
    </citation>
    <scope>NUCLEOTIDE SEQUENCE</scope>
</reference>
<comment type="subcellular location">
    <subcellularLocation>
        <location evidence="1">Cytoplasm</location>
        <location evidence="1">Myofibril</location>
    </subcellularLocation>
</comment>
<comment type="function">
    <text evidence="10">Paramyosin is a major structural component of many thick filaments isolated from invertebrate muscles.</text>
</comment>
<keyword evidence="5" id="KW-0963">Cytoplasm</keyword>
<comment type="similarity">
    <text evidence="2">Belongs to the paramyosin family.</text>
</comment>
<evidence type="ECO:0000256" key="3">
    <source>
        <dbReference type="ARBA" id="ARBA00018623"/>
    </source>
</evidence>
<dbReference type="GO" id="GO:0030016">
    <property type="term" value="C:myofibril"/>
    <property type="evidence" value="ECO:0007669"/>
    <property type="project" value="UniProtKB-SubCell"/>
</dbReference>
<dbReference type="Pfam" id="PF01576">
    <property type="entry name" value="Myosin_tail_1"/>
    <property type="match status" value="1"/>
</dbReference>
<evidence type="ECO:0000313" key="13">
    <source>
        <dbReference type="EMBL" id="CAH1986068.1"/>
    </source>
</evidence>
<evidence type="ECO:0000313" key="14">
    <source>
        <dbReference type="Proteomes" id="UP001152888"/>
    </source>
</evidence>
<dbReference type="PANTHER" id="PTHR46349">
    <property type="entry name" value="CINGULIN-LIKE PROTEIN 1-RELATED"/>
    <property type="match status" value="1"/>
</dbReference>
<accession>A0A9P0L467</accession>
<dbReference type="InterPro" id="IPR002928">
    <property type="entry name" value="Myosin_tail"/>
</dbReference>
<feature type="domain" description="Myosin tail" evidence="12">
    <location>
        <begin position="262"/>
        <end position="584"/>
    </location>
</feature>
<dbReference type="InterPro" id="IPR014751">
    <property type="entry name" value="XRCC4-like_C"/>
</dbReference>
<dbReference type="Gene3D" id="1.20.5.370">
    <property type="match status" value="1"/>
</dbReference>
<evidence type="ECO:0000256" key="5">
    <source>
        <dbReference type="ARBA" id="ARBA00022490"/>
    </source>
</evidence>
<comment type="caution">
    <text evidence="13">The sequence shown here is derived from an EMBL/GenBank/DDBJ whole genome shotgun (WGS) entry which is preliminary data.</text>
</comment>
<evidence type="ECO:0000256" key="2">
    <source>
        <dbReference type="ARBA" id="ARBA00008447"/>
    </source>
</evidence>
<evidence type="ECO:0000256" key="4">
    <source>
        <dbReference type="ARBA" id="ARBA00022433"/>
    </source>
</evidence>
<name>A0A9P0L467_ACAOB</name>
<dbReference type="PANTHER" id="PTHR46349:SF6">
    <property type="entry name" value="MYOSIN-6-LIKE"/>
    <property type="match status" value="1"/>
</dbReference>
<dbReference type="SUPFAM" id="SSF90257">
    <property type="entry name" value="Myosin rod fragments"/>
    <property type="match status" value="2"/>
</dbReference>
<organism evidence="13 14">
    <name type="scientific">Acanthoscelides obtectus</name>
    <name type="common">Bean weevil</name>
    <name type="synonym">Bruchus obtectus</name>
    <dbReference type="NCBI Taxonomy" id="200917"/>
    <lineage>
        <taxon>Eukaryota</taxon>
        <taxon>Metazoa</taxon>
        <taxon>Ecdysozoa</taxon>
        <taxon>Arthropoda</taxon>
        <taxon>Hexapoda</taxon>
        <taxon>Insecta</taxon>
        <taxon>Pterygota</taxon>
        <taxon>Neoptera</taxon>
        <taxon>Endopterygota</taxon>
        <taxon>Coleoptera</taxon>
        <taxon>Polyphaga</taxon>
        <taxon>Cucujiformia</taxon>
        <taxon>Chrysomeloidea</taxon>
        <taxon>Chrysomelidae</taxon>
        <taxon>Bruchinae</taxon>
        <taxon>Bruchini</taxon>
        <taxon>Acanthoscelides</taxon>
    </lineage>
</organism>
<evidence type="ECO:0000256" key="6">
    <source>
        <dbReference type="ARBA" id="ARBA00023054"/>
    </source>
</evidence>
<dbReference type="SUPFAM" id="SSF57997">
    <property type="entry name" value="Tropomyosin"/>
    <property type="match status" value="1"/>
</dbReference>
<dbReference type="EMBL" id="CAKOFQ010006991">
    <property type="protein sequence ID" value="CAH1986068.1"/>
    <property type="molecule type" value="Genomic_DNA"/>
</dbReference>
<evidence type="ECO:0000256" key="10">
    <source>
        <dbReference type="ARBA" id="ARBA00049580"/>
    </source>
</evidence>
<evidence type="ECO:0000256" key="8">
    <source>
        <dbReference type="ARBA" id="ARBA00023175"/>
    </source>
</evidence>
<dbReference type="AlphaFoldDB" id="A0A9P0L467"/>
<evidence type="ECO:0000256" key="11">
    <source>
        <dbReference type="SAM" id="Coils"/>
    </source>
</evidence>
<protein>
    <recommendedName>
        <fullName evidence="3">Paramyosin</fullName>
    </recommendedName>
</protein>
<feature type="coiled-coil region" evidence="11">
    <location>
        <begin position="247"/>
        <end position="303"/>
    </location>
</feature>
<dbReference type="GO" id="GO:0032982">
    <property type="term" value="C:myosin filament"/>
    <property type="evidence" value="ECO:0007669"/>
    <property type="project" value="UniProtKB-KW"/>
</dbReference>
<dbReference type="GO" id="GO:0016459">
    <property type="term" value="C:myosin complex"/>
    <property type="evidence" value="ECO:0007669"/>
    <property type="project" value="UniProtKB-KW"/>
</dbReference>
<evidence type="ECO:0000256" key="9">
    <source>
        <dbReference type="ARBA" id="ARBA00023179"/>
    </source>
</evidence>
<dbReference type="Proteomes" id="UP001152888">
    <property type="component" value="Unassembled WGS sequence"/>
</dbReference>
<sequence>MAVSKESKWRPQTKTFEYNYGYGSSFYQPMVKYLDDRDSGKKVEIPHMPWTNELGLEQFDPMKIKSYTEDELERMSRKVERSAQSRLRDYKSSASSSFVLNQSVAAATITHKVKTISKKKKAIVKEIDKIKSKMQEDLEGYNLKKDKEIENELFSSQKYLRGKSAKAIENQLLTQSNKVIEEGLEEDMRKLQQKLVLNVHDVKSHHKMMEERVDIELEENITRPLESLSHELKNFSERSTLHCIDHSKATSIEIEQLNARVVEAETRLKTEVQRIKKKLQIQITELEMSLDTANKQNIDLQKTIKKQSLTLTEIQAHYDEIQRQLQVTLDQLSVSQRRVQALTAEAEEIRSNYESALRGKRQAEQMYEEASTRVNELTTINVNLSSSKAKIEQELQVVVADYDEITKELRISDERYQRVQAELKHTVEILHEEQERVVKIEAIKKSLEIEVKNLSVRLEEVEANAIVGGKRIISKLEARIRDFEAELDEEKRRHAETIKILRKKERTVKEVMIQCEEDQKNIALLQESLDKANQKICLYKRQLQEVEGVSTQSVSRVRRFQRELEAAEDRAETAESNLSLIRAKHRTFVTTSSVPGSQVYLVQETRTAEI</sequence>
<keyword evidence="4" id="KW-0787">Thick filament</keyword>
<evidence type="ECO:0000259" key="12">
    <source>
        <dbReference type="Pfam" id="PF01576"/>
    </source>
</evidence>
<keyword evidence="8" id="KW-0505">Motor protein</keyword>
<feature type="coiled-coil region" evidence="11">
    <location>
        <begin position="332"/>
        <end position="584"/>
    </location>
</feature>
<keyword evidence="14" id="KW-1185">Reference proteome</keyword>
<evidence type="ECO:0000256" key="7">
    <source>
        <dbReference type="ARBA" id="ARBA00023123"/>
    </source>
</evidence>